<dbReference type="EMBL" id="WIBF01000002">
    <property type="protein sequence ID" value="MQQ07980.1"/>
    <property type="molecule type" value="Genomic_DNA"/>
</dbReference>
<feature type="transmembrane region" description="Helical" evidence="4">
    <location>
        <begin position="126"/>
        <end position="149"/>
    </location>
</feature>
<dbReference type="InterPro" id="IPR012675">
    <property type="entry name" value="Beta-grasp_dom_sf"/>
</dbReference>
<dbReference type="GO" id="GO:0005886">
    <property type="term" value="C:plasma membrane"/>
    <property type="evidence" value="ECO:0007669"/>
    <property type="project" value="UniProtKB-SubCell"/>
</dbReference>
<evidence type="ECO:0000256" key="4">
    <source>
        <dbReference type="SAM" id="Phobius"/>
    </source>
</evidence>
<evidence type="ECO:0000259" key="6">
    <source>
        <dbReference type="PROSITE" id="PS51085"/>
    </source>
</evidence>
<feature type="transmembrane region" description="Helical" evidence="4">
    <location>
        <begin position="232"/>
        <end position="250"/>
    </location>
</feature>
<dbReference type="CDD" id="cd00207">
    <property type="entry name" value="fer2"/>
    <property type="match status" value="1"/>
</dbReference>
<keyword evidence="8" id="KW-1185">Reference proteome</keyword>
<dbReference type="SUPFAM" id="SSF54292">
    <property type="entry name" value="2Fe-2S ferredoxin-like"/>
    <property type="match status" value="1"/>
</dbReference>
<proteinExistence type="predicted"/>
<dbReference type="GO" id="GO:0004016">
    <property type="term" value="F:adenylate cyclase activity"/>
    <property type="evidence" value="ECO:0007669"/>
    <property type="project" value="UniProtKB-ARBA"/>
</dbReference>
<reference evidence="7 8" key="1">
    <citation type="submission" date="2019-10" db="EMBL/GenBank/DDBJ databases">
        <title>Epibacterium sp. nov., isolated from seawater.</title>
        <authorList>
            <person name="Zhang X."/>
            <person name="Li N."/>
        </authorList>
    </citation>
    <scope>NUCLEOTIDE SEQUENCE [LARGE SCALE GENOMIC DNA]</scope>
    <source>
        <strain evidence="7 8">SM1979</strain>
    </source>
</reference>
<dbReference type="InterPro" id="IPR036010">
    <property type="entry name" value="2Fe-2S_ferredoxin-like_sf"/>
</dbReference>
<dbReference type="PROSITE" id="PS50125">
    <property type="entry name" value="GUANYLATE_CYCLASE_2"/>
    <property type="match status" value="1"/>
</dbReference>
<evidence type="ECO:0000313" key="8">
    <source>
        <dbReference type="Proteomes" id="UP000444174"/>
    </source>
</evidence>
<protein>
    <submittedName>
        <fullName evidence="7">2Fe-2S iron-sulfur cluster binding domain-containing protein</fullName>
    </submittedName>
</protein>
<dbReference type="Gene3D" id="3.10.20.30">
    <property type="match status" value="1"/>
</dbReference>
<evidence type="ECO:0000256" key="2">
    <source>
        <dbReference type="ARBA" id="ARBA00022475"/>
    </source>
</evidence>
<dbReference type="Pfam" id="PF00211">
    <property type="entry name" value="Guanylate_cyc"/>
    <property type="match status" value="1"/>
</dbReference>
<name>A0A843Y9N3_9RHOB</name>
<dbReference type="Pfam" id="PF00111">
    <property type="entry name" value="Fer2"/>
    <property type="match status" value="1"/>
</dbReference>
<keyword evidence="4" id="KW-1133">Transmembrane helix</keyword>
<sequence>MAEQLWQGDRVTKFRIISGLILLLYAFLHFVNLGLGLVSYEWMDAMQDARTYVTRSLPGSVILGAALLGHAGLAFYGLIQRRTLRMPFHQWFQVALGLVIPLQLMGHIIFTRYAHEIHNVNDEFGYMILLIWGSQSAWYQAALLVVVWIHGSIGMHHWLRLTRWWRPLTPYAIGAAVFVPLFALTGYLFEGRRLTELAYEDGFGPEMRADFNWPDAAARSEMIQLLNWSEQSYWILLAALAGIYLVRRMLRRRRAVKIRYIDGPTVDGDRGMTLLEMSQTHGVPHTALCGGKGRCTTCRVVIEEGADTLPPPSLAETRSLQAVKAEPNMRLACQIRPDQPITAYRVFRPKGGRNRAHASQGEERQIAILFLDMRGFTQRTAGLLPYDVVFLLNRFFDAIVPEITRTGGNVDKYMGDGLLAVFETPDPRSSARAALAAVCGISEALEKFNAALEAAGDTPVKIGMGLHLGQVVVGEIGSGSKAPRTIIGGTVNAASRLEAMCKELAVELLVSESLLRAANITLAGKEMRTFELRGVALPVRAWPLKSATRLRGELPQTA</sequence>
<dbReference type="SUPFAM" id="SSF81343">
    <property type="entry name" value="Fumarate reductase respiratory complex transmembrane subunits"/>
    <property type="match status" value="1"/>
</dbReference>
<gene>
    <name evidence="7" type="ORF">GFB49_05900</name>
</gene>
<dbReference type="PROSITE" id="PS51085">
    <property type="entry name" value="2FE2S_FER_2"/>
    <property type="match status" value="1"/>
</dbReference>
<dbReference type="InterPro" id="IPR001041">
    <property type="entry name" value="2Fe-2S_ferredoxin-type"/>
</dbReference>
<keyword evidence="4" id="KW-0812">Transmembrane</keyword>
<evidence type="ECO:0000256" key="1">
    <source>
        <dbReference type="ARBA" id="ARBA00004651"/>
    </source>
</evidence>
<keyword evidence="2" id="KW-1003">Cell membrane</keyword>
<dbReference type="InterPro" id="IPR029787">
    <property type="entry name" value="Nucleotide_cyclase"/>
</dbReference>
<dbReference type="CDD" id="cd07302">
    <property type="entry name" value="CHD"/>
    <property type="match status" value="1"/>
</dbReference>
<dbReference type="RefSeq" id="WP_153214912.1">
    <property type="nucleotide sequence ID" value="NZ_WIBF01000002.1"/>
</dbReference>
<feature type="domain" description="Guanylate cyclase" evidence="5">
    <location>
        <begin position="367"/>
        <end position="498"/>
    </location>
</feature>
<keyword evidence="3 4" id="KW-0472">Membrane</keyword>
<comment type="caution">
    <text evidence="7">The sequence shown here is derived from an EMBL/GenBank/DDBJ whole genome shotgun (WGS) entry which is preliminary data.</text>
</comment>
<dbReference type="InterPro" id="IPR001054">
    <property type="entry name" value="A/G_cyclase"/>
</dbReference>
<evidence type="ECO:0000256" key="3">
    <source>
        <dbReference type="ARBA" id="ARBA00023136"/>
    </source>
</evidence>
<dbReference type="GO" id="GO:0035556">
    <property type="term" value="P:intracellular signal transduction"/>
    <property type="evidence" value="ECO:0007669"/>
    <property type="project" value="InterPro"/>
</dbReference>
<feature type="transmembrane region" description="Helical" evidence="4">
    <location>
        <begin position="20"/>
        <end position="40"/>
    </location>
</feature>
<dbReference type="AlphaFoldDB" id="A0A843Y9N3"/>
<evidence type="ECO:0000313" key="7">
    <source>
        <dbReference type="EMBL" id="MQQ07980.1"/>
    </source>
</evidence>
<comment type="subcellular location">
    <subcellularLocation>
        <location evidence="1">Cell membrane</location>
        <topology evidence="1">Multi-pass membrane protein</topology>
    </subcellularLocation>
</comment>
<evidence type="ECO:0000259" key="5">
    <source>
        <dbReference type="PROSITE" id="PS50125"/>
    </source>
</evidence>
<dbReference type="PANTHER" id="PTHR43081:SF17">
    <property type="entry name" value="BLL5647 PROTEIN"/>
    <property type="match status" value="1"/>
</dbReference>
<dbReference type="InterPro" id="IPR034804">
    <property type="entry name" value="SQR/QFR_C/D"/>
</dbReference>
<dbReference type="Gene3D" id="3.30.70.1230">
    <property type="entry name" value="Nucleotide cyclase"/>
    <property type="match status" value="1"/>
</dbReference>
<dbReference type="SMART" id="SM00044">
    <property type="entry name" value="CYCc"/>
    <property type="match status" value="1"/>
</dbReference>
<feature type="transmembrane region" description="Helical" evidence="4">
    <location>
        <begin position="170"/>
        <end position="189"/>
    </location>
</feature>
<dbReference type="PANTHER" id="PTHR43081">
    <property type="entry name" value="ADENYLATE CYCLASE, TERMINAL-DIFFERENTIATION SPECIFIC-RELATED"/>
    <property type="match status" value="1"/>
</dbReference>
<accession>A0A843Y9N3</accession>
<feature type="transmembrane region" description="Helical" evidence="4">
    <location>
        <begin position="91"/>
        <end position="114"/>
    </location>
</feature>
<feature type="transmembrane region" description="Helical" evidence="4">
    <location>
        <begin position="60"/>
        <end position="79"/>
    </location>
</feature>
<dbReference type="SUPFAM" id="SSF55073">
    <property type="entry name" value="Nucleotide cyclase"/>
    <property type="match status" value="1"/>
</dbReference>
<dbReference type="Proteomes" id="UP000444174">
    <property type="component" value="Unassembled WGS sequence"/>
</dbReference>
<dbReference type="GO" id="GO:0006171">
    <property type="term" value="P:cAMP biosynthetic process"/>
    <property type="evidence" value="ECO:0007669"/>
    <property type="project" value="TreeGrafter"/>
</dbReference>
<feature type="domain" description="2Fe-2S ferredoxin-type" evidence="6">
    <location>
        <begin position="254"/>
        <end position="352"/>
    </location>
</feature>
<dbReference type="GO" id="GO:0051536">
    <property type="term" value="F:iron-sulfur cluster binding"/>
    <property type="evidence" value="ECO:0007669"/>
    <property type="project" value="InterPro"/>
</dbReference>
<organism evidence="7 8">
    <name type="scientific">Tritonibacter litoralis</name>
    <dbReference type="NCBI Taxonomy" id="2662264"/>
    <lineage>
        <taxon>Bacteria</taxon>
        <taxon>Pseudomonadati</taxon>
        <taxon>Pseudomonadota</taxon>
        <taxon>Alphaproteobacteria</taxon>
        <taxon>Rhodobacterales</taxon>
        <taxon>Paracoccaceae</taxon>
        <taxon>Tritonibacter</taxon>
    </lineage>
</organism>
<dbReference type="InterPro" id="IPR050697">
    <property type="entry name" value="Adenylyl/Guanylyl_Cyclase_3/4"/>
</dbReference>